<protein>
    <submittedName>
        <fullName evidence="1">Uncharacterized protein</fullName>
    </submittedName>
</protein>
<sequence length="101" mass="11148">MSAYDVAADSTMSAESAPATVIRSVPSVRVPPVVTTRYWVSWVSPLPGSAPRTVIRPFATVTVLPGWADAVRRTKETFPAWLADSRVTITLRGWLAKYSRW</sequence>
<dbReference type="Proteomes" id="UP000249419">
    <property type="component" value="Unassembled WGS sequence"/>
</dbReference>
<comment type="caution">
    <text evidence="1">The sequence shown here is derived from an EMBL/GenBank/DDBJ whole genome shotgun (WGS) entry which is preliminary data.</text>
</comment>
<proteinExistence type="predicted"/>
<organism evidence="1 2">
    <name type="scientific">Micromonospora saelicesensis</name>
    <dbReference type="NCBI Taxonomy" id="285676"/>
    <lineage>
        <taxon>Bacteria</taxon>
        <taxon>Bacillati</taxon>
        <taxon>Actinomycetota</taxon>
        <taxon>Actinomycetes</taxon>
        <taxon>Micromonosporales</taxon>
        <taxon>Micromonosporaceae</taxon>
        <taxon>Micromonospora</taxon>
    </lineage>
</organism>
<gene>
    <name evidence="1" type="ORF">PSN13_04014</name>
</gene>
<evidence type="ECO:0000313" key="2">
    <source>
        <dbReference type="Proteomes" id="UP000249419"/>
    </source>
</evidence>
<dbReference type="AlphaFoldDB" id="A0A328NQI8"/>
<accession>A0A328NQI8</accession>
<reference evidence="1 2" key="1">
    <citation type="submission" date="2018-03" db="EMBL/GenBank/DDBJ databases">
        <title>Defining the species Micromonospora saelicesensis and Micromonospora noduli under the framework of genomics.</title>
        <authorList>
            <person name="Riesco R."/>
            <person name="Trujillo M.E."/>
        </authorList>
    </citation>
    <scope>NUCLEOTIDE SEQUENCE [LARGE SCALE GENOMIC DNA]</scope>
    <source>
        <strain evidence="1 2">PSN13</strain>
    </source>
</reference>
<evidence type="ECO:0000313" key="1">
    <source>
        <dbReference type="EMBL" id="RAO31451.1"/>
    </source>
</evidence>
<dbReference type="EMBL" id="PYAG01000020">
    <property type="protein sequence ID" value="RAO31451.1"/>
    <property type="molecule type" value="Genomic_DNA"/>
</dbReference>
<name>A0A328NQI8_9ACTN</name>